<sequence>MKGYGGYLYPLSQKTSRWLKGTRILRVYVRILRTLGSGDSGLRETTAGEQLPGNSRYLSGYSGTLCSDIPDHEPDNPGITGNFTRRLFIVVGLILMVFCRFS</sequence>
<keyword evidence="2" id="KW-1185">Reference proteome</keyword>
<gene>
    <name evidence="1" type="ORF">GQ55_8G164200</name>
</gene>
<dbReference type="Gramene" id="PUZ44853">
    <property type="protein sequence ID" value="PUZ44853"/>
    <property type="gene ID" value="GQ55_8G164200"/>
</dbReference>
<reference evidence="1 2" key="1">
    <citation type="submission" date="2018-04" db="EMBL/GenBank/DDBJ databases">
        <title>WGS assembly of Panicum hallii var. hallii HAL2.</title>
        <authorList>
            <person name="Lovell J."/>
            <person name="Jenkins J."/>
            <person name="Lowry D."/>
            <person name="Mamidi S."/>
            <person name="Sreedasyam A."/>
            <person name="Weng X."/>
            <person name="Barry K."/>
            <person name="Bonette J."/>
            <person name="Campitelli B."/>
            <person name="Daum C."/>
            <person name="Gordon S."/>
            <person name="Gould B."/>
            <person name="Lipzen A."/>
            <person name="MacQueen A."/>
            <person name="Palacio-Mejia J."/>
            <person name="Plott C."/>
            <person name="Shakirov E."/>
            <person name="Shu S."/>
            <person name="Yoshinaga Y."/>
            <person name="Zane M."/>
            <person name="Rokhsar D."/>
            <person name="Grimwood J."/>
            <person name="Schmutz J."/>
            <person name="Juenger T."/>
        </authorList>
    </citation>
    <scope>NUCLEOTIDE SEQUENCE [LARGE SCALE GENOMIC DNA]</scope>
    <source>
        <strain evidence="2">cv. HAL2</strain>
    </source>
</reference>
<organism evidence="1 2">
    <name type="scientific">Panicum hallii var. hallii</name>
    <dbReference type="NCBI Taxonomy" id="1504633"/>
    <lineage>
        <taxon>Eukaryota</taxon>
        <taxon>Viridiplantae</taxon>
        <taxon>Streptophyta</taxon>
        <taxon>Embryophyta</taxon>
        <taxon>Tracheophyta</taxon>
        <taxon>Spermatophyta</taxon>
        <taxon>Magnoliopsida</taxon>
        <taxon>Liliopsida</taxon>
        <taxon>Poales</taxon>
        <taxon>Poaceae</taxon>
        <taxon>PACMAD clade</taxon>
        <taxon>Panicoideae</taxon>
        <taxon>Panicodae</taxon>
        <taxon>Paniceae</taxon>
        <taxon>Panicinae</taxon>
        <taxon>Panicum</taxon>
        <taxon>Panicum sect. Panicum</taxon>
    </lineage>
</organism>
<dbReference type="Proteomes" id="UP000244336">
    <property type="component" value="Chromosome 8"/>
</dbReference>
<evidence type="ECO:0000313" key="2">
    <source>
        <dbReference type="Proteomes" id="UP000244336"/>
    </source>
</evidence>
<proteinExistence type="predicted"/>
<accession>A0A2T7CNL7</accession>
<name>A0A2T7CNL7_9POAL</name>
<dbReference type="AlphaFoldDB" id="A0A2T7CNL7"/>
<evidence type="ECO:0000313" key="1">
    <source>
        <dbReference type="EMBL" id="PUZ44853.1"/>
    </source>
</evidence>
<protein>
    <submittedName>
        <fullName evidence="1">Uncharacterized protein</fullName>
    </submittedName>
</protein>
<dbReference type="EMBL" id="CM009756">
    <property type="protein sequence ID" value="PUZ44853.1"/>
    <property type="molecule type" value="Genomic_DNA"/>
</dbReference>